<sequence>MHQGIAIDLKNNLESDLETWIYMSVELYASLILPWRRVIDKAAVLAEK</sequence>
<protein>
    <submittedName>
        <fullName evidence="2">Uncharacterized protein</fullName>
    </submittedName>
</protein>
<accession>A0A0M3HK39</accession>
<reference evidence="2" key="1">
    <citation type="submission" date="2017-02" db="UniProtKB">
        <authorList>
            <consortium name="WormBaseParasite"/>
        </authorList>
    </citation>
    <scope>IDENTIFICATION</scope>
</reference>
<keyword evidence="1" id="KW-1185">Reference proteome</keyword>
<dbReference type="Proteomes" id="UP000036681">
    <property type="component" value="Unplaced"/>
</dbReference>
<dbReference type="AlphaFoldDB" id="A0A0M3HK39"/>
<proteinExistence type="predicted"/>
<name>A0A0M3HK39_ASCLU</name>
<evidence type="ECO:0000313" key="2">
    <source>
        <dbReference type="WBParaSite" id="ALUE_0000188401-mRNA-1"/>
    </source>
</evidence>
<dbReference type="WBParaSite" id="ALUE_0000188401-mRNA-1">
    <property type="protein sequence ID" value="ALUE_0000188401-mRNA-1"/>
    <property type="gene ID" value="ALUE_0000188401"/>
</dbReference>
<evidence type="ECO:0000313" key="1">
    <source>
        <dbReference type="Proteomes" id="UP000036681"/>
    </source>
</evidence>
<organism evidence="1 2">
    <name type="scientific">Ascaris lumbricoides</name>
    <name type="common">Giant roundworm</name>
    <dbReference type="NCBI Taxonomy" id="6252"/>
    <lineage>
        <taxon>Eukaryota</taxon>
        <taxon>Metazoa</taxon>
        <taxon>Ecdysozoa</taxon>
        <taxon>Nematoda</taxon>
        <taxon>Chromadorea</taxon>
        <taxon>Rhabditida</taxon>
        <taxon>Spirurina</taxon>
        <taxon>Ascaridomorpha</taxon>
        <taxon>Ascaridoidea</taxon>
        <taxon>Ascarididae</taxon>
        <taxon>Ascaris</taxon>
    </lineage>
</organism>